<dbReference type="AlphaFoldDB" id="A0A7C9DC32"/>
<evidence type="ECO:0000313" key="1">
    <source>
        <dbReference type="EMBL" id="MBA4636883.1"/>
    </source>
</evidence>
<name>A0A7C9DC32_OPUST</name>
<proteinExistence type="predicted"/>
<reference evidence="1" key="1">
    <citation type="journal article" date="2013" name="J. Plant Res.">
        <title>Effect of fungi and light on seed germination of three Opuntia species from semiarid lands of central Mexico.</title>
        <authorList>
            <person name="Delgado-Sanchez P."/>
            <person name="Jimenez-Bremont J.F."/>
            <person name="Guerrero-Gonzalez Mde L."/>
            <person name="Flores J."/>
        </authorList>
    </citation>
    <scope>NUCLEOTIDE SEQUENCE</scope>
    <source>
        <tissue evidence="1">Cladode</tissue>
    </source>
</reference>
<dbReference type="EMBL" id="GISG01102080">
    <property type="protein sequence ID" value="MBA4636883.1"/>
    <property type="molecule type" value="Transcribed_RNA"/>
</dbReference>
<protein>
    <submittedName>
        <fullName evidence="1">Uncharacterized protein</fullName>
    </submittedName>
</protein>
<accession>A0A7C9DC32</accession>
<reference evidence="1" key="2">
    <citation type="submission" date="2020-07" db="EMBL/GenBank/DDBJ databases">
        <authorList>
            <person name="Vera ALvarez R."/>
            <person name="Arias-Moreno D.M."/>
            <person name="Jimenez-Jacinto V."/>
            <person name="Jimenez-Bremont J.F."/>
            <person name="Swaminathan K."/>
            <person name="Moose S.P."/>
            <person name="Guerrero-Gonzalez M.L."/>
            <person name="Marino-Ramirez L."/>
            <person name="Landsman D."/>
            <person name="Rodriguez-Kessler M."/>
            <person name="Delgado-Sanchez P."/>
        </authorList>
    </citation>
    <scope>NUCLEOTIDE SEQUENCE</scope>
    <source>
        <tissue evidence="1">Cladode</tissue>
    </source>
</reference>
<organism evidence="1">
    <name type="scientific">Opuntia streptacantha</name>
    <name type="common">Prickly pear cactus</name>
    <name type="synonym">Opuntia cardona</name>
    <dbReference type="NCBI Taxonomy" id="393608"/>
    <lineage>
        <taxon>Eukaryota</taxon>
        <taxon>Viridiplantae</taxon>
        <taxon>Streptophyta</taxon>
        <taxon>Embryophyta</taxon>
        <taxon>Tracheophyta</taxon>
        <taxon>Spermatophyta</taxon>
        <taxon>Magnoliopsida</taxon>
        <taxon>eudicotyledons</taxon>
        <taxon>Gunneridae</taxon>
        <taxon>Pentapetalae</taxon>
        <taxon>Caryophyllales</taxon>
        <taxon>Cactineae</taxon>
        <taxon>Cactaceae</taxon>
        <taxon>Opuntioideae</taxon>
        <taxon>Opuntia</taxon>
    </lineage>
</organism>
<sequence length="123" mass="13997">MKSKIDLIPNSLHFAPEPHINKEIYENPNFAHPFCCKIEGFSYLWPSTEMVDTLPAVLQRQHLLSLESWFVITKNYPPLVLSYCCASSVSASAVLSSHEDTSPSVFKSGRRQRSKPWTILEET</sequence>